<organism evidence="2 3">
    <name type="scientific">Ectopseudomonas khazarica</name>
    <dbReference type="NCBI Taxonomy" id="2502979"/>
    <lineage>
        <taxon>Bacteria</taxon>
        <taxon>Pseudomonadati</taxon>
        <taxon>Pseudomonadota</taxon>
        <taxon>Gammaproteobacteria</taxon>
        <taxon>Pseudomonadales</taxon>
        <taxon>Pseudomonadaceae</taxon>
        <taxon>Ectopseudomonas</taxon>
    </lineage>
</organism>
<keyword evidence="1" id="KW-0812">Transmembrane</keyword>
<evidence type="ECO:0000313" key="3">
    <source>
        <dbReference type="Proteomes" id="UP001609932"/>
    </source>
</evidence>
<keyword evidence="3" id="KW-1185">Reference proteome</keyword>
<dbReference type="Proteomes" id="UP001609932">
    <property type="component" value="Unassembled WGS sequence"/>
</dbReference>
<gene>
    <name evidence="2" type="ORF">ACEVAQ_23775</name>
</gene>
<dbReference type="EMBL" id="JBHEGD010000002">
    <property type="protein sequence ID" value="MFH6601725.1"/>
    <property type="molecule type" value="Genomic_DNA"/>
</dbReference>
<feature type="transmembrane region" description="Helical" evidence="1">
    <location>
        <begin position="12"/>
        <end position="31"/>
    </location>
</feature>
<comment type="caution">
    <text evidence="2">The sequence shown here is derived from an EMBL/GenBank/DDBJ whole genome shotgun (WGS) entry which is preliminary data.</text>
</comment>
<dbReference type="PROSITE" id="PS51257">
    <property type="entry name" value="PROKAR_LIPOPROTEIN"/>
    <property type="match status" value="1"/>
</dbReference>
<keyword evidence="1" id="KW-1133">Transmembrane helix</keyword>
<accession>A0ABW7MJW8</accession>
<keyword evidence="1" id="KW-0472">Membrane</keyword>
<protein>
    <recommendedName>
        <fullName evidence="4">Lipoprotein</fullName>
    </recommendedName>
</protein>
<sequence>MKTFTIEEVIHVTLGIGAILLLAVTALTGCAQSPDARHSWQQVNAPQELDRFAYLDCVDKRVDMGPTYTHFNETEGQLLIGSHDPKQARGVVGVREIGGTLQFSVYQADAWQTKGSLVNAAYLCSRV</sequence>
<evidence type="ECO:0000256" key="1">
    <source>
        <dbReference type="SAM" id="Phobius"/>
    </source>
</evidence>
<reference evidence="2 3" key="1">
    <citation type="submission" date="2024-09" db="EMBL/GenBank/DDBJ databases">
        <title>Elucidation of the Bokeelamides from Bacteria Associated with Moon Snail Egg Collars.</title>
        <authorList>
            <person name="Campbell R."/>
            <person name="Piedl K."/>
            <person name="Mevers E."/>
        </authorList>
    </citation>
    <scope>NUCLEOTIDE SEQUENCE [LARGE SCALE GENOMIC DNA]</scope>
    <source>
        <strain evidence="2 3">EM133</strain>
    </source>
</reference>
<evidence type="ECO:0000313" key="2">
    <source>
        <dbReference type="EMBL" id="MFH6601725.1"/>
    </source>
</evidence>
<dbReference type="RefSeq" id="WP_395273985.1">
    <property type="nucleotide sequence ID" value="NZ_JBHEGD010000002.1"/>
</dbReference>
<name>A0ABW7MJW8_9GAMM</name>
<proteinExistence type="predicted"/>
<evidence type="ECO:0008006" key="4">
    <source>
        <dbReference type="Google" id="ProtNLM"/>
    </source>
</evidence>